<sequence>MDPNDPPPRNCLPNDVELTVEEIPVSSPGLRAAAHHLGKFCDEESKEFMLCRQELLDPRLCIKEGRAVTACAMNFFRKLKVACRGEFEAYSKCLEYSSPEMHYRYCRDQQGVYDKCMLENMDMERPETGYFSLPRVHQSKRPEPPLRIPKVYPDPTPGLPDDYPRDPAVYGARLFDL</sequence>
<comment type="similarity">
    <text evidence="2 9">Belongs to the complex I NDUFA8 subunit family.</text>
</comment>
<dbReference type="GO" id="GO:0005743">
    <property type="term" value="C:mitochondrial inner membrane"/>
    <property type="evidence" value="ECO:0007669"/>
    <property type="project" value="UniProtKB-SubCell"/>
</dbReference>
<evidence type="ECO:0000256" key="7">
    <source>
        <dbReference type="ARBA" id="ARBA00023128"/>
    </source>
</evidence>
<evidence type="ECO:0000256" key="10">
    <source>
        <dbReference type="SAM" id="MobiDB-lite"/>
    </source>
</evidence>
<dbReference type="PANTHER" id="PTHR13344">
    <property type="entry name" value="NADH-UBIQUINONE OXIDOREDUCTASE"/>
    <property type="match status" value="1"/>
</dbReference>
<dbReference type="eggNOG" id="KOG3458">
    <property type="taxonomic scope" value="Eukaryota"/>
</dbReference>
<evidence type="ECO:0000256" key="3">
    <source>
        <dbReference type="ARBA" id="ARBA00022448"/>
    </source>
</evidence>
<dbReference type="GO" id="GO:0006120">
    <property type="term" value="P:mitochondrial electron transport, NADH to ubiquinone"/>
    <property type="evidence" value="ECO:0007669"/>
    <property type="project" value="InterPro"/>
</dbReference>
<evidence type="ECO:0000256" key="1">
    <source>
        <dbReference type="ARBA" id="ARBA00003195"/>
    </source>
</evidence>
<comment type="function">
    <text evidence="1 9">Accessory subunit of the mitochondrial membrane respiratory chain NADH dehydrogenase (Complex I), that is believed not to be involved in catalysis. Complex I functions in the transfer of electrons from NADH to the respiratory chain. The immediate electron acceptor for the enzyme is believed to be ubiquinone.</text>
</comment>
<evidence type="ECO:0000256" key="9">
    <source>
        <dbReference type="PIRNR" id="PIRNR017016"/>
    </source>
</evidence>
<keyword evidence="5" id="KW-0677">Repeat</keyword>
<dbReference type="STRING" id="126957.T1J0Q6"/>
<evidence type="ECO:0000313" key="11">
    <source>
        <dbReference type="EnsemblMetazoa" id="SMAR007112-PA"/>
    </source>
</evidence>
<keyword evidence="6 9" id="KW-0249">Electron transport</keyword>
<dbReference type="PhylomeDB" id="T1J0Q6"/>
<dbReference type="Proteomes" id="UP000014500">
    <property type="component" value="Unassembled WGS sequence"/>
</dbReference>
<dbReference type="PANTHER" id="PTHR13344:SF0">
    <property type="entry name" value="NADH DEHYDROGENASE [UBIQUINONE] 1 ALPHA SUBCOMPLEX SUBUNIT 8"/>
    <property type="match status" value="1"/>
</dbReference>
<evidence type="ECO:0000313" key="12">
    <source>
        <dbReference type="Proteomes" id="UP000014500"/>
    </source>
</evidence>
<protein>
    <recommendedName>
        <fullName evidence="9">NADH dehydrogenase [ubiquinone] 1 alpha subcomplex subunit 8</fullName>
    </recommendedName>
</protein>
<evidence type="ECO:0000256" key="8">
    <source>
        <dbReference type="ARBA" id="ARBA00023157"/>
    </source>
</evidence>
<evidence type="ECO:0000256" key="6">
    <source>
        <dbReference type="ARBA" id="ARBA00022982"/>
    </source>
</evidence>
<keyword evidence="12" id="KW-1185">Reference proteome</keyword>
<dbReference type="EMBL" id="JH431739">
    <property type="status" value="NOT_ANNOTATED_CDS"/>
    <property type="molecule type" value="Genomic_DNA"/>
</dbReference>
<keyword evidence="9" id="KW-0999">Mitochondrion inner membrane</keyword>
<feature type="region of interest" description="Disordered" evidence="10">
    <location>
        <begin position="135"/>
        <end position="165"/>
    </location>
</feature>
<dbReference type="PIRSF" id="PIRSF017016">
    <property type="entry name" value="NDUA8"/>
    <property type="match status" value="1"/>
</dbReference>
<keyword evidence="8" id="KW-1015">Disulfide bond</keyword>
<evidence type="ECO:0000256" key="5">
    <source>
        <dbReference type="ARBA" id="ARBA00022737"/>
    </source>
</evidence>
<dbReference type="AlphaFoldDB" id="T1J0Q6"/>
<comment type="subcellular location">
    <subcellularLocation>
        <location evidence="9">Mitochondrion inner membrane</location>
    </subcellularLocation>
</comment>
<evidence type="ECO:0000256" key="2">
    <source>
        <dbReference type="ARBA" id="ARBA00010705"/>
    </source>
</evidence>
<dbReference type="PROSITE" id="PS51808">
    <property type="entry name" value="CHCH"/>
    <property type="match status" value="1"/>
</dbReference>
<dbReference type="EnsemblMetazoa" id="SMAR007112-RA">
    <property type="protein sequence ID" value="SMAR007112-PA"/>
    <property type="gene ID" value="SMAR007112"/>
</dbReference>
<dbReference type="HOGENOM" id="CLU_081931_2_0_1"/>
<keyword evidence="3 9" id="KW-0813">Transport</keyword>
<dbReference type="OMA" id="YITPCRE"/>
<keyword evidence="4 9" id="KW-0679">Respiratory chain</keyword>
<accession>T1J0Q6</accession>
<organism evidence="11 12">
    <name type="scientific">Strigamia maritima</name>
    <name type="common">European centipede</name>
    <name type="synonym">Geophilus maritimus</name>
    <dbReference type="NCBI Taxonomy" id="126957"/>
    <lineage>
        <taxon>Eukaryota</taxon>
        <taxon>Metazoa</taxon>
        <taxon>Ecdysozoa</taxon>
        <taxon>Arthropoda</taxon>
        <taxon>Myriapoda</taxon>
        <taxon>Chilopoda</taxon>
        <taxon>Pleurostigmophora</taxon>
        <taxon>Geophilomorpha</taxon>
        <taxon>Linotaeniidae</taxon>
        <taxon>Strigamia</taxon>
    </lineage>
</organism>
<reference evidence="12" key="1">
    <citation type="submission" date="2011-05" db="EMBL/GenBank/DDBJ databases">
        <authorList>
            <person name="Richards S.R."/>
            <person name="Qu J."/>
            <person name="Jiang H."/>
            <person name="Jhangiani S.N."/>
            <person name="Agravi P."/>
            <person name="Goodspeed R."/>
            <person name="Gross S."/>
            <person name="Mandapat C."/>
            <person name="Jackson L."/>
            <person name="Mathew T."/>
            <person name="Pu L."/>
            <person name="Thornton R."/>
            <person name="Saada N."/>
            <person name="Wilczek-Boney K.B."/>
            <person name="Lee S."/>
            <person name="Kovar C."/>
            <person name="Wu Y."/>
            <person name="Scherer S.E."/>
            <person name="Worley K.C."/>
            <person name="Muzny D.M."/>
            <person name="Gibbs R."/>
        </authorList>
    </citation>
    <scope>NUCLEOTIDE SEQUENCE</scope>
    <source>
        <strain evidence="12">Brora</strain>
    </source>
</reference>
<evidence type="ECO:0000256" key="4">
    <source>
        <dbReference type="ARBA" id="ARBA00022660"/>
    </source>
</evidence>
<keyword evidence="7 9" id="KW-0496">Mitochondrion</keyword>
<proteinExistence type="inferred from homology"/>
<keyword evidence="9" id="KW-0472">Membrane</keyword>
<dbReference type="InterPro" id="IPR016680">
    <property type="entry name" value="NDUFA8"/>
</dbReference>
<reference evidence="11" key="2">
    <citation type="submission" date="2015-02" db="UniProtKB">
        <authorList>
            <consortium name="EnsemblMetazoa"/>
        </authorList>
    </citation>
    <scope>IDENTIFICATION</scope>
</reference>
<name>T1J0Q6_STRMM</name>